<evidence type="ECO:0000256" key="2">
    <source>
        <dbReference type="SAM" id="Phobius"/>
    </source>
</evidence>
<evidence type="ECO:0000313" key="3">
    <source>
        <dbReference type="EMBL" id="OJI81715.1"/>
    </source>
</evidence>
<protein>
    <recommendedName>
        <fullName evidence="5">Mid2 domain-containing protein</fullName>
    </recommendedName>
</protein>
<accession>A0A1L9MXP8</accession>
<dbReference type="AlphaFoldDB" id="A0A1L9MXP8"/>
<dbReference type="OrthoDB" id="4770059at2759"/>
<dbReference type="STRING" id="767770.A0A1L9MXP8"/>
<feature type="compositionally biased region" description="Low complexity" evidence="1">
    <location>
        <begin position="183"/>
        <end position="217"/>
    </location>
</feature>
<keyword evidence="4" id="KW-1185">Reference proteome</keyword>
<dbReference type="Proteomes" id="UP000184304">
    <property type="component" value="Unassembled WGS sequence"/>
</dbReference>
<evidence type="ECO:0000313" key="4">
    <source>
        <dbReference type="Proteomes" id="UP000184304"/>
    </source>
</evidence>
<keyword evidence="2" id="KW-0812">Transmembrane</keyword>
<gene>
    <name evidence="3" type="ORF">ASPTUDRAFT_31579</name>
</gene>
<organism evidence="3 4">
    <name type="scientific">Aspergillus tubingensis (strain CBS 134.48)</name>
    <dbReference type="NCBI Taxonomy" id="767770"/>
    <lineage>
        <taxon>Eukaryota</taxon>
        <taxon>Fungi</taxon>
        <taxon>Dikarya</taxon>
        <taxon>Ascomycota</taxon>
        <taxon>Pezizomycotina</taxon>
        <taxon>Eurotiomycetes</taxon>
        <taxon>Eurotiomycetidae</taxon>
        <taxon>Eurotiales</taxon>
        <taxon>Aspergillaceae</taxon>
        <taxon>Aspergillus</taxon>
        <taxon>Aspergillus subgen. Circumdati</taxon>
    </lineage>
</organism>
<evidence type="ECO:0000256" key="1">
    <source>
        <dbReference type="SAM" id="MobiDB-lite"/>
    </source>
</evidence>
<dbReference type="OMA" id="TMWAQPI"/>
<reference evidence="4" key="1">
    <citation type="journal article" date="2017" name="Genome Biol.">
        <title>Comparative genomics reveals high biological diversity and specific adaptations in the industrially and medically important fungal genus Aspergillus.</title>
        <authorList>
            <person name="de Vries R.P."/>
            <person name="Riley R."/>
            <person name="Wiebenga A."/>
            <person name="Aguilar-Osorio G."/>
            <person name="Amillis S."/>
            <person name="Uchima C.A."/>
            <person name="Anderluh G."/>
            <person name="Asadollahi M."/>
            <person name="Askin M."/>
            <person name="Barry K."/>
            <person name="Battaglia E."/>
            <person name="Bayram O."/>
            <person name="Benocci T."/>
            <person name="Braus-Stromeyer S.A."/>
            <person name="Caldana C."/>
            <person name="Canovas D."/>
            <person name="Cerqueira G.C."/>
            <person name="Chen F."/>
            <person name="Chen W."/>
            <person name="Choi C."/>
            <person name="Clum A."/>
            <person name="Dos Santos R.A."/>
            <person name="Damasio A.R."/>
            <person name="Diallinas G."/>
            <person name="Emri T."/>
            <person name="Fekete E."/>
            <person name="Flipphi M."/>
            <person name="Freyberg S."/>
            <person name="Gallo A."/>
            <person name="Gournas C."/>
            <person name="Habgood R."/>
            <person name="Hainaut M."/>
            <person name="Harispe M.L."/>
            <person name="Henrissat B."/>
            <person name="Hilden K.S."/>
            <person name="Hope R."/>
            <person name="Hossain A."/>
            <person name="Karabika E."/>
            <person name="Karaffa L."/>
            <person name="Karanyi Z."/>
            <person name="Krasevec N."/>
            <person name="Kuo A."/>
            <person name="Kusch H."/>
            <person name="LaButti K."/>
            <person name="Lagendijk E.L."/>
            <person name="Lapidus A."/>
            <person name="Levasseur A."/>
            <person name="Lindquist E."/>
            <person name="Lipzen A."/>
            <person name="Logrieco A.F."/>
            <person name="MacCabe A."/>
            <person name="Maekelae M.R."/>
            <person name="Malavazi I."/>
            <person name="Melin P."/>
            <person name="Meyer V."/>
            <person name="Mielnichuk N."/>
            <person name="Miskei M."/>
            <person name="Molnar A.P."/>
            <person name="Mule G."/>
            <person name="Ngan C.Y."/>
            <person name="Orejas M."/>
            <person name="Orosz E."/>
            <person name="Ouedraogo J.P."/>
            <person name="Overkamp K.M."/>
            <person name="Park H.-S."/>
            <person name="Perrone G."/>
            <person name="Piumi F."/>
            <person name="Punt P.J."/>
            <person name="Ram A.F."/>
            <person name="Ramon A."/>
            <person name="Rauscher S."/>
            <person name="Record E."/>
            <person name="Riano-Pachon D.M."/>
            <person name="Robert V."/>
            <person name="Roehrig J."/>
            <person name="Ruller R."/>
            <person name="Salamov A."/>
            <person name="Salih N.S."/>
            <person name="Samson R.A."/>
            <person name="Sandor E."/>
            <person name="Sanguinetti M."/>
            <person name="Schuetze T."/>
            <person name="Sepcic K."/>
            <person name="Shelest E."/>
            <person name="Sherlock G."/>
            <person name="Sophianopoulou V."/>
            <person name="Squina F.M."/>
            <person name="Sun H."/>
            <person name="Susca A."/>
            <person name="Todd R.B."/>
            <person name="Tsang A."/>
            <person name="Unkles S.E."/>
            <person name="van de Wiele N."/>
            <person name="van Rossen-Uffink D."/>
            <person name="Oliveira J.V."/>
            <person name="Vesth T.C."/>
            <person name="Visser J."/>
            <person name="Yu J.-H."/>
            <person name="Zhou M."/>
            <person name="Andersen M.R."/>
            <person name="Archer D.B."/>
            <person name="Baker S.E."/>
            <person name="Benoit I."/>
            <person name="Brakhage A.A."/>
            <person name="Braus G.H."/>
            <person name="Fischer R."/>
            <person name="Frisvad J.C."/>
            <person name="Goldman G.H."/>
            <person name="Houbraken J."/>
            <person name="Oakley B."/>
            <person name="Pocsi I."/>
            <person name="Scazzocchio C."/>
            <person name="Seiboth B."/>
            <person name="vanKuyk P.A."/>
            <person name="Wortman J."/>
            <person name="Dyer P.S."/>
            <person name="Grigoriev I.V."/>
        </authorList>
    </citation>
    <scope>NUCLEOTIDE SEQUENCE [LARGE SCALE GENOMIC DNA]</scope>
    <source>
        <strain evidence="4">CBS 134.48</strain>
    </source>
</reference>
<feature type="transmembrane region" description="Helical" evidence="2">
    <location>
        <begin position="231"/>
        <end position="253"/>
    </location>
</feature>
<dbReference type="VEuPathDB" id="FungiDB:ASPTUDRAFT_31579"/>
<keyword evidence="2" id="KW-0472">Membrane</keyword>
<evidence type="ECO:0008006" key="5">
    <source>
        <dbReference type="Google" id="ProtNLM"/>
    </source>
</evidence>
<name>A0A1L9MXP8_ASPTC</name>
<sequence>MASTTTVVVTSSSTTETITTMAMTTIFTPPADCSSSWTFEPSSENQVSNGLLMQNCVSADPTCFPSGYSHAGRQLITAHVYSPGWCPMGYTSADMVIAQSTTTAFCCLSNYDWVSFTTPQEWGMATFAGCYSMFPSSSSTIVTVRQSDISTQVTGPITMWAQPIKIELQSSDSSIFVTASATSSTSTTPTTTVAEPASTTSVASSTAPATATNTSATDNSSGGGLTSGAEVGIGVGVGVGALSLIIGIIFLILRHYKMRRKQAPIVDPQYPYYYGGELVNTGKFRQMAPAELATSPGGGNHTNIHELHA</sequence>
<feature type="region of interest" description="Disordered" evidence="1">
    <location>
        <begin position="183"/>
        <end position="223"/>
    </location>
</feature>
<dbReference type="EMBL" id="KV878205">
    <property type="protein sequence ID" value="OJI81715.1"/>
    <property type="molecule type" value="Genomic_DNA"/>
</dbReference>
<proteinExistence type="predicted"/>
<keyword evidence="2" id="KW-1133">Transmembrane helix</keyword>